<evidence type="ECO:0000256" key="11">
    <source>
        <dbReference type="ARBA" id="ARBA00023098"/>
    </source>
</evidence>
<evidence type="ECO:0000256" key="10">
    <source>
        <dbReference type="ARBA" id="ARBA00022989"/>
    </source>
</evidence>
<feature type="transmembrane region" description="Helical" evidence="18">
    <location>
        <begin position="14"/>
        <end position="32"/>
    </location>
</feature>
<evidence type="ECO:0000256" key="9">
    <source>
        <dbReference type="ARBA" id="ARBA00022692"/>
    </source>
</evidence>
<gene>
    <name evidence="19" type="primary">pgsA</name>
    <name evidence="19" type="ORF">OF122_06075</name>
</gene>
<dbReference type="Pfam" id="PF01066">
    <property type="entry name" value="CDP-OH_P_transf"/>
    <property type="match status" value="1"/>
</dbReference>
<evidence type="ECO:0000256" key="3">
    <source>
        <dbReference type="ARBA" id="ARBA00005189"/>
    </source>
</evidence>
<dbReference type="PIRSF" id="PIRSF000847">
    <property type="entry name" value="Phos_ph_gly_syn"/>
    <property type="match status" value="1"/>
</dbReference>
<evidence type="ECO:0000256" key="1">
    <source>
        <dbReference type="ARBA" id="ARBA00004141"/>
    </source>
</evidence>
<keyword evidence="12 18" id="KW-0472">Membrane</keyword>
<evidence type="ECO:0000256" key="6">
    <source>
        <dbReference type="ARBA" id="ARBA00014944"/>
    </source>
</evidence>
<keyword evidence="8 17" id="KW-0808">Transferase</keyword>
<dbReference type="EMBL" id="CP107716">
    <property type="protein sequence ID" value="UYQ73325.1"/>
    <property type="molecule type" value="Genomic_DNA"/>
</dbReference>
<keyword evidence="10 18" id="KW-1133">Transmembrane helix</keyword>
<reference evidence="19" key="1">
    <citation type="submission" date="2022-10" db="EMBL/GenBank/DDBJ databases">
        <title>YIM 151497 complete genome.</title>
        <authorList>
            <person name="Chen X."/>
        </authorList>
    </citation>
    <scope>NUCLEOTIDE SEQUENCE</scope>
    <source>
        <strain evidence="19">YIM 151497</strain>
    </source>
</reference>
<dbReference type="PROSITE" id="PS00379">
    <property type="entry name" value="CDP_ALCOHOL_P_TRANSF"/>
    <property type="match status" value="1"/>
</dbReference>
<dbReference type="InterPro" id="IPR050324">
    <property type="entry name" value="CDP-alcohol_PTase-I"/>
</dbReference>
<feature type="transmembrane region" description="Helical" evidence="18">
    <location>
        <begin position="79"/>
        <end position="107"/>
    </location>
</feature>
<keyword evidence="20" id="KW-1185">Reference proteome</keyword>
<comment type="catalytic activity">
    <reaction evidence="15">
        <text>a CDP-1,2-diacyl-sn-glycerol + sn-glycerol 3-phosphate = a 1,2-diacyl-sn-glycero-3-phospho-(1'-sn-glycero-3'-phosphate) + CMP + H(+)</text>
        <dbReference type="Rhea" id="RHEA:12593"/>
        <dbReference type="ChEBI" id="CHEBI:15378"/>
        <dbReference type="ChEBI" id="CHEBI:57597"/>
        <dbReference type="ChEBI" id="CHEBI:58332"/>
        <dbReference type="ChEBI" id="CHEBI:60110"/>
        <dbReference type="ChEBI" id="CHEBI:60377"/>
        <dbReference type="EC" id="2.7.8.5"/>
    </reaction>
</comment>
<name>A0ABY6IUF2_9HYPH</name>
<keyword evidence="11" id="KW-0443">Lipid metabolism</keyword>
<feature type="transmembrane region" description="Helical" evidence="18">
    <location>
        <begin position="161"/>
        <end position="178"/>
    </location>
</feature>
<evidence type="ECO:0000256" key="2">
    <source>
        <dbReference type="ARBA" id="ARBA00005042"/>
    </source>
</evidence>
<protein>
    <recommendedName>
        <fullName evidence="6 16">CDP-diacylglycerol--glycerol-3-phosphate 3-phosphatidyltransferase</fullName>
        <ecNumber evidence="5 16">2.7.8.5</ecNumber>
    </recommendedName>
</protein>
<keyword evidence="13" id="KW-0594">Phospholipid biosynthesis</keyword>
<dbReference type="InterPro" id="IPR043130">
    <property type="entry name" value="CDP-OH_PTrfase_TM_dom"/>
</dbReference>
<proteinExistence type="inferred from homology"/>
<dbReference type="PANTHER" id="PTHR14269">
    <property type="entry name" value="CDP-DIACYLGLYCEROL--GLYCEROL-3-PHOSPHATE 3-PHOSPHATIDYLTRANSFERASE-RELATED"/>
    <property type="match status" value="1"/>
</dbReference>
<evidence type="ECO:0000256" key="17">
    <source>
        <dbReference type="RuleBase" id="RU003750"/>
    </source>
</evidence>
<comment type="pathway">
    <text evidence="2">Phospholipid metabolism; phosphatidylglycerol biosynthesis; phosphatidylglycerol from CDP-diacylglycerol: step 1/2.</text>
</comment>
<dbReference type="GO" id="GO:0008444">
    <property type="term" value="F:CDP-diacylglycerol-glycerol-3-phosphate 3-phosphatidyltransferase activity"/>
    <property type="evidence" value="ECO:0007669"/>
    <property type="project" value="UniProtKB-EC"/>
</dbReference>
<dbReference type="InterPro" id="IPR004570">
    <property type="entry name" value="Phosphatidylglycerol_P_synth"/>
</dbReference>
<evidence type="ECO:0000256" key="15">
    <source>
        <dbReference type="ARBA" id="ARBA00048586"/>
    </source>
</evidence>
<dbReference type="EC" id="2.7.8.5" evidence="5 16"/>
<sequence length="193" mass="21304">MSDTKFDMARLPNLLTYGRIVAIPVIMLFLLADNGPLRWLALLLYIAAAVTDFFDGYFARKYGSVSPIGRMLDPIADKLLVGALLLVFCFDGSFGVWDLIPATIILLREIFVSGLREFMGTEKITVPVSKLAKYKTTVQLVALGIIVAEPLIPGMRELSDILLWLAAILTAITGWQYWSGVSAHMAHSEDDPI</sequence>
<keyword evidence="14" id="KW-1208">Phospholipid metabolism</keyword>
<feature type="transmembrane region" description="Helical" evidence="18">
    <location>
        <begin position="39"/>
        <end position="59"/>
    </location>
</feature>
<keyword evidence="7" id="KW-0444">Lipid biosynthesis</keyword>
<evidence type="ECO:0000256" key="4">
    <source>
        <dbReference type="ARBA" id="ARBA00010441"/>
    </source>
</evidence>
<dbReference type="NCBIfam" id="TIGR00560">
    <property type="entry name" value="pgsA"/>
    <property type="match status" value="1"/>
</dbReference>
<dbReference type="InterPro" id="IPR000462">
    <property type="entry name" value="CDP-OH_P_trans"/>
</dbReference>
<dbReference type="RefSeq" id="WP_264226912.1">
    <property type="nucleotide sequence ID" value="NZ_CP107716.1"/>
</dbReference>
<comment type="subcellular location">
    <subcellularLocation>
        <location evidence="1">Membrane</location>
        <topology evidence="1">Multi-pass membrane protein</topology>
    </subcellularLocation>
</comment>
<dbReference type="PANTHER" id="PTHR14269:SF62">
    <property type="entry name" value="CDP-DIACYLGLYCEROL--GLYCEROL-3-PHOSPHATE 3-PHOSPHATIDYLTRANSFERASE 1, CHLOROPLASTIC"/>
    <property type="match status" value="1"/>
</dbReference>
<evidence type="ECO:0000256" key="8">
    <source>
        <dbReference type="ARBA" id="ARBA00022679"/>
    </source>
</evidence>
<accession>A0ABY6IUF2</accession>
<evidence type="ECO:0000256" key="13">
    <source>
        <dbReference type="ARBA" id="ARBA00023209"/>
    </source>
</evidence>
<comment type="pathway">
    <text evidence="3">Lipid metabolism.</text>
</comment>
<dbReference type="Proteomes" id="UP001163882">
    <property type="component" value="Chromosome"/>
</dbReference>
<evidence type="ECO:0000256" key="18">
    <source>
        <dbReference type="SAM" id="Phobius"/>
    </source>
</evidence>
<keyword evidence="9 18" id="KW-0812">Transmembrane</keyword>
<evidence type="ECO:0000256" key="16">
    <source>
        <dbReference type="NCBIfam" id="TIGR00560"/>
    </source>
</evidence>
<evidence type="ECO:0000313" key="19">
    <source>
        <dbReference type="EMBL" id="UYQ73325.1"/>
    </source>
</evidence>
<dbReference type="InterPro" id="IPR048254">
    <property type="entry name" value="CDP_ALCOHOL_P_TRANSF_CS"/>
</dbReference>
<evidence type="ECO:0000256" key="5">
    <source>
        <dbReference type="ARBA" id="ARBA00013170"/>
    </source>
</evidence>
<evidence type="ECO:0000256" key="7">
    <source>
        <dbReference type="ARBA" id="ARBA00022516"/>
    </source>
</evidence>
<organism evidence="19 20">
    <name type="scientific">Pelagibacterium flavum</name>
    <dbReference type="NCBI Taxonomy" id="2984530"/>
    <lineage>
        <taxon>Bacteria</taxon>
        <taxon>Pseudomonadati</taxon>
        <taxon>Pseudomonadota</taxon>
        <taxon>Alphaproteobacteria</taxon>
        <taxon>Hyphomicrobiales</taxon>
        <taxon>Devosiaceae</taxon>
        <taxon>Pelagibacterium</taxon>
    </lineage>
</organism>
<evidence type="ECO:0000313" key="20">
    <source>
        <dbReference type="Proteomes" id="UP001163882"/>
    </source>
</evidence>
<comment type="similarity">
    <text evidence="4 17">Belongs to the CDP-alcohol phosphatidyltransferase class-I family.</text>
</comment>
<dbReference type="Gene3D" id="1.20.120.1760">
    <property type="match status" value="1"/>
</dbReference>
<evidence type="ECO:0000256" key="12">
    <source>
        <dbReference type="ARBA" id="ARBA00023136"/>
    </source>
</evidence>
<evidence type="ECO:0000256" key="14">
    <source>
        <dbReference type="ARBA" id="ARBA00023264"/>
    </source>
</evidence>